<evidence type="ECO:0000256" key="1">
    <source>
        <dbReference type="ARBA" id="ARBA00004123"/>
    </source>
</evidence>
<accession>A0ABM0MNH7</accession>
<evidence type="ECO:0000256" key="2">
    <source>
        <dbReference type="ARBA" id="ARBA00005563"/>
    </source>
</evidence>
<organism evidence="5 6">
    <name type="scientific">Saccoglossus kowalevskii</name>
    <name type="common">Acorn worm</name>
    <dbReference type="NCBI Taxonomy" id="10224"/>
    <lineage>
        <taxon>Eukaryota</taxon>
        <taxon>Metazoa</taxon>
        <taxon>Hemichordata</taxon>
        <taxon>Enteropneusta</taxon>
        <taxon>Harrimaniidae</taxon>
        <taxon>Saccoglossus</taxon>
    </lineage>
</organism>
<evidence type="ECO:0000256" key="3">
    <source>
        <dbReference type="ARBA" id="ARBA00023242"/>
    </source>
</evidence>
<evidence type="ECO:0000313" key="6">
    <source>
        <dbReference type="RefSeq" id="XP_006821568.1"/>
    </source>
</evidence>
<dbReference type="SUPFAM" id="SSF55979">
    <property type="entry name" value="DNA clamp"/>
    <property type="match status" value="1"/>
</dbReference>
<reference evidence="6" key="1">
    <citation type="submission" date="2025-08" db="UniProtKB">
        <authorList>
            <consortium name="RefSeq"/>
        </authorList>
    </citation>
    <scope>IDENTIFICATION</scope>
    <source>
        <tissue evidence="6">Testes</tissue>
    </source>
</reference>
<dbReference type="RefSeq" id="XP_006821568.1">
    <property type="nucleotide sequence ID" value="XM_006821505.1"/>
</dbReference>
<dbReference type="GeneID" id="100369240"/>
<dbReference type="PIRSF" id="PIRSF011312">
    <property type="entry name" value="Cell_cycle_HUS1"/>
    <property type="match status" value="1"/>
</dbReference>
<dbReference type="InterPro" id="IPR016580">
    <property type="entry name" value="HUS1"/>
</dbReference>
<dbReference type="Gene3D" id="3.70.10.10">
    <property type="match status" value="1"/>
</dbReference>
<sequence length="289" mass="33068">MRFRGRLVDVACIQHFTRVVSTISKLAKNYVLRITPDKLYFILNDSVTSGGISIWCEMIQANFFDEYNMDGVSAEFNEIYLDIIGENIMRALKSAQSAKSVKVKLTKKHTPCLTFDVQLPSLSVSSRNVVHDVPVNVIARRLWEDYQEPPMPEFDISIYMPPLRLLRNVIDRMKNLSSYVILSGNGNGEMNLSVETDMVSVTTHFRDLSNPTWNKDGELEESQYEISQDGQSQNFVSARIDIKKFSNFLIGQQMNPSKVICNIVHNKVIHFFLIQDDLSLQYFIPVISL</sequence>
<dbReference type="Proteomes" id="UP000694865">
    <property type="component" value="Unplaced"/>
</dbReference>
<name>A0ABM0MNH7_SACKO</name>
<proteinExistence type="inferred from homology"/>
<dbReference type="InterPro" id="IPR007150">
    <property type="entry name" value="HUS1/Mec3"/>
</dbReference>
<evidence type="ECO:0000256" key="4">
    <source>
        <dbReference type="PIRNR" id="PIRNR011312"/>
    </source>
</evidence>
<comment type="similarity">
    <text evidence="2 4">Belongs to the HUS1 family.</text>
</comment>
<evidence type="ECO:0000313" key="5">
    <source>
        <dbReference type="Proteomes" id="UP000694865"/>
    </source>
</evidence>
<gene>
    <name evidence="6" type="primary">LOC100369240</name>
</gene>
<keyword evidence="3" id="KW-0539">Nucleus</keyword>
<comment type="subcellular location">
    <subcellularLocation>
        <location evidence="1">Nucleus</location>
    </subcellularLocation>
</comment>
<dbReference type="PANTHER" id="PTHR12900">
    <property type="entry name" value="MITOTIC AND DNA DAMAGE CHECKPOINT PROTEIN HUS1"/>
    <property type="match status" value="1"/>
</dbReference>
<keyword evidence="5" id="KW-1185">Reference proteome</keyword>
<dbReference type="Pfam" id="PF04005">
    <property type="entry name" value="Hus1"/>
    <property type="match status" value="1"/>
</dbReference>
<dbReference type="InterPro" id="IPR046938">
    <property type="entry name" value="DNA_clamp_sf"/>
</dbReference>
<protein>
    <recommendedName>
        <fullName evidence="4">Checkpoint protein</fullName>
    </recommendedName>
</protein>
<dbReference type="PANTHER" id="PTHR12900:SF0">
    <property type="entry name" value="CHECKPOINT PROTEIN"/>
    <property type="match status" value="1"/>
</dbReference>